<dbReference type="InterPro" id="IPR036388">
    <property type="entry name" value="WH-like_DNA-bd_sf"/>
</dbReference>
<dbReference type="SUPFAM" id="SSF52540">
    <property type="entry name" value="P-loop containing nucleoside triphosphate hydrolases"/>
    <property type="match status" value="1"/>
</dbReference>
<dbReference type="PRINTS" id="PR00038">
    <property type="entry name" value="HTHLUXR"/>
</dbReference>
<evidence type="ECO:0000259" key="3">
    <source>
        <dbReference type="PROSITE" id="PS50043"/>
    </source>
</evidence>
<dbReference type="InterPro" id="IPR016032">
    <property type="entry name" value="Sig_transdc_resp-reg_C-effctor"/>
</dbReference>
<dbReference type="Proteomes" id="UP000327011">
    <property type="component" value="Unassembled WGS sequence"/>
</dbReference>
<dbReference type="InterPro" id="IPR041664">
    <property type="entry name" value="AAA_16"/>
</dbReference>
<gene>
    <name evidence="4" type="ORF">F5972_32310</name>
</gene>
<dbReference type="PANTHER" id="PTHR16305:SF35">
    <property type="entry name" value="TRANSCRIPTIONAL ACTIVATOR DOMAIN"/>
    <property type="match status" value="1"/>
</dbReference>
<dbReference type="CDD" id="cd06170">
    <property type="entry name" value="LuxR_C_like"/>
    <property type="match status" value="1"/>
</dbReference>
<evidence type="ECO:0000256" key="1">
    <source>
        <dbReference type="ARBA" id="ARBA00022741"/>
    </source>
</evidence>
<dbReference type="InterPro" id="IPR000792">
    <property type="entry name" value="Tscrpt_reg_LuxR_C"/>
</dbReference>
<dbReference type="SUPFAM" id="SSF46894">
    <property type="entry name" value="C-terminal effector domain of the bipartite response regulators"/>
    <property type="match status" value="1"/>
</dbReference>
<dbReference type="Gene3D" id="1.25.40.10">
    <property type="entry name" value="Tetratricopeptide repeat domain"/>
    <property type="match status" value="1"/>
</dbReference>
<feature type="domain" description="HTH luxR-type" evidence="3">
    <location>
        <begin position="843"/>
        <end position="908"/>
    </location>
</feature>
<dbReference type="GO" id="GO:0005524">
    <property type="term" value="F:ATP binding"/>
    <property type="evidence" value="ECO:0007669"/>
    <property type="project" value="UniProtKB-KW"/>
</dbReference>
<proteinExistence type="predicted"/>
<dbReference type="GO" id="GO:0005737">
    <property type="term" value="C:cytoplasm"/>
    <property type="evidence" value="ECO:0007669"/>
    <property type="project" value="TreeGrafter"/>
</dbReference>
<dbReference type="PROSITE" id="PS50043">
    <property type="entry name" value="HTH_LUXR_2"/>
    <property type="match status" value="1"/>
</dbReference>
<dbReference type="RefSeq" id="WP_150939133.1">
    <property type="nucleotide sequence ID" value="NZ_VYTZ01000017.1"/>
</dbReference>
<evidence type="ECO:0000313" key="5">
    <source>
        <dbReference type="Proteomes" id="UP000327011"/>
    </source>
</evidence>
<dbReference type="SMART" id="SM00421">
    <property type="entry name" value="HTH_LUXR"/>
    <property type="match status" value="1"/>
</dbReference>
<organism evidence="4 5">
    <name type="scientific">Microbispora cellulosiformans</name>
    <dbReference type="NCBI Taxonomy" id="2614688"/>
    <lineage>
        <taxon>Bacteria</taxon>
        <taxon>Bacillati</taxon>
        <taxon>Actinomycetota</taxon>
        <taxon>Actinomycetes</taxon>
        <taxon>Streptosporangiales</taxon>
        <taxon>Streptosporangiaceae</taxon>
        <taxon>Microbispora</taxon>
    </lineage>
</organism>
<dbReference type="Gene3D" id="1.10.10.10">
    <property type="entry name" value="Winged helix-like DNA-binding domain superfamily/Winged helix DNA-binding domain"/>
    <property type="match status" value="1"/>
</dbReference>
<dbReference type="PROSITE" id="PS00622">
    <property type="entry name" value="HTH_LUXR_1"/>
    <property type="match status" value="1"/>
</dbReference>
<dbReference type="GO" id="GO:0003677">
    <property type="term" value="F:DNA binding"/>
    <property type="evidence" value="ECO:0007669"/>
    <property type="project" value="InterPro"/>
</dbReference>
<dbReference type="InterPro" id="IPR027417">
    <property type="entry name" value="P-loop_NTPase"/>
</dbReference>
<keyword evidence="2" id="KW-0067">ATP-binding</keyword>
<dbReference type="AlphaFoldDB" id="A0A5J5JVG1"/>
<dbReference type="InterPro" id="IPR011990">
    <property type="entry name" value="TPR-like_helical_dom_sf"/>
</dbReference>
<comment type="caution">
    <text evidence="4">The sequence shown here is derived from an EMBL/GenBank/DDBJ whole genome shotgun (WGS) entry which is preliminary data.</text>
</comment>
<evidence type="ECO:0000313" key="4">
    <source>
        <dbReference type="EMBL" id="KAA9374255.1"/>
    </source>
</evidence>
<accession>A0A5J5JVG1</accession>
<reference evidence="4 5" key="1">
    <citation type="submission" date="2019-09" db="EMBL/GenBank/DDBJ databases">
        <title>Screening of Novel Bioactive Compounds from Soil-Associated.</title>
        <authorList>
            <person name="Gong X."/>
        </authorList>
    </citation>
    <scope>NUCLEOTIDE SEQUENCE [LARGE SCALE GENOMIC DNA]</scope>
    <source>
        <strain evidence="4 5">Gxj-6</strain>
    </source>
</reference>
<dbReference type="PANTHER" id="PTHR16305">
    <property type="entry name" value="TESTICULAR SOLUBLE ADENYLYL CYCLASE"/>
    <property type="match status" value="1"/>
</dbReference>
<dbReference type="EMBL" id="VYTZ01000017">
    <property type="protein sequence ID" value="KAA9374255.1"/>
    <property type="molecule type" value="Genomic_DNA"/>
</dbReference>
<dbReference type="GO" id="GO:0004016">
    <property type="term" value="F:adenylate cyclase activity"/>
    <property type="evidence" value="ECO:0007669"/>
    <property type="project" value="TreeGrafter"/>
</dbReference>
<sequence length="914" mass="97087">MDVPGRVDEARAIETWLDADVSGPCMGVLGGDAGVGKSTLWSAALAAANERSFQVLSCRSDLSETGLSYVGLGDLFAGLEGSAAVRGLREPLRGVLAGTLWWEQAPGVPPHQRAVALAVLDLIRNLSAEGPVLIALDDLQWLDSATEVVLTFVLRRLTVEPVKLLVTLGAGTEGDAWPTLVRVLPPERITSWEVGPLAPLALAAVVESRYGTAFPRPLLRWLHRACGGNPLFGLETARAWSERSYPSGDLPLPESLRHLLRGRVRALPPAAAEAVLLVACAETPTIALVRTVTGSLTGLAEAINRRLVVLEHESLGFRDPLFRNVVFEVAGPLRRREMHQRLARVVTDVEERARHLAATAGRTDPVVADTLAAAATLTAARGDPLTAGDMTAHAARLTSPGERELALRRWRDAAGLLISGGDGSRALVILEDALRRCPPGPVRAEMLLRLGQAAFGSGDVPGSITRLERGRAEAAGRPDLLIPITAGLTYYCVHRGDLAAAHGHARELLRLTEAAGNDDARGEAVSVLSTIEFIRGAPPPAAMPVPHRHNPAEHSLAVPHLYGFLCRCLGDLPAARAVFAALRAAVVEAGTVACADWGMAWAAEVECLAGDLRAAARFADLAARAVEATGVPTSAALFTEALLLGMHGELGRARLLADEGLRIAQTSGNRLAALSLRALLGFIDLSDGDPMAAVQHLDAAEQTSRSLGVVLDVVCPTAGADHVEALVQVGQYDQAAERVERIQRHVRVADRPLGRGLAGRAYGVLLTATGSPKRGAAELEAAVAEFSAAGAPFELGRALLALSRSQSRLRRREAARRTMERASRIFTKIGAEWWAARGEPRSRLTPPDRLTVSEAQVASLAAEGRTNQEIARELAIGVKTVESHLSSVYRKLGVRSRTELALRMSSGRRTSGHG</sequence>
<dbReference type="Pfam" id="PF00196">
    <property type="entry name" value="GerE"/>
    <property type="match status" value="1"/>
</dbReference>
<dbReference type="GO" id="GO:0006355">
    <property type="term" value="P:regulation of DNA-templated transcription"/>
    <property type="evidence" value="ECO:0007669"/>
    <property type="project" value="InterPro"/>
</dbReference>
<keyword evidence="1" id="KW-0547">Nucleotide-binding</keyword>
<protein>
    <submittedName>
        <fullName evidence="4">AAA family ATPase</fullName>
    </submittedName>
</protein>
<evidence type="ECO:0000256" key="2">
    <source>
        <dbReference type="ARBA" id="ARBA00022840"/>
    </source>
</evidence>
<name>A0A5J5JVG1_9ACTN</name>
<keyword evidence="5" id="KW-1185">Reference proteome</keyword>
<dbReference type="Pfam" id="PF13191">
    <property type="entry name" value="AAA_16"/>
    <property type="match status" value="1"/>
</dbReference>